<comment type="subcellular location">
    <subcellularLocation>
        <location evidence="1">Cell membrane</location>
        <topology evidence="1">Peripheral membrane protein</topology>
    </subcellularLocation>
</comment>
<name>A0A4P7A304_9BACL</name>
<dbReference type="Proteomes" id="UP000294292">
    <property type="component" value="Chromosome"/>
</dbReference>
<evidence type="ECO:0000313" key="8">
    <source>
        <dbReference type="Proteomes" id="UP000294292"/>
    </source>
</evidence>
<sequence>MLKNLKNSKFLLKVFRSIFVVMGWMPKKKKLVMFESFHAKQYSDNPRAIYEYMKEQHKDYQLLWSIDKQSIKLFDDFQVPYVTRFSLQWFLTFPRAKYWVNNVRLPGWMPKPEGTVYVQTWHGTPLKKLGLDIEQIHMPGTKTDTYKRNFINESRNWDYLVSPNAYSTEIFKRAFHYDGQVIESGYPRNDVLSIPSEDVVKSLKQKLGIPEEKKIMLYAPTWRDNEFHKKGKYKFNFKFDLENWKREFGSEWVLLSRMHYLIAENFDFSAHEGTVYDVSSYPDIRELYLSADLLITDYSSVFFDFAILNRPIVFFMYDLETYRDELRGFYMNIQEDAPGPIVQTEEELFQAINELEQSNVQSNPTFKSFKTKFSSLEDGHATKRVVQAFLK</sequence>
<evidence type="ECO:0000256" key="3">
    <source>
        <dbReference type="ARBA" id="ARBA00022475"/>
    </source>
</evidence>
<keyword evidence="6" id="KW-0472">Membrane</keyword>
<dbReference type="Gene3D" id="3.40.50.11820">
    <property type="match status" value="1"/>
</dbReference>
<evidence type="ECO:0000313" key="7">
    <source>
        <dbReference type="EMBL" id="QBP43088.1"/>
    </source>
</evidence>
<evidence type="ECO:0000256" key="6">
    <source>
        <dbReference type="ARBA" id="ARBA00023136"/>
    </source>
</evidence>
<dbReference type="PANTHER" id="PTHR37316:SF3">
    <property type="entry name" value="TEICHOIC ACID GLYCEROL-PHOSPHATE TRANSFERASE"/>
    <property type="match status" value="1"/>
</dbReference>
<dbReference type="OrthoDB" id="9811865at2"/>
<dbReference type="GO" id="GO:0047355">
    <property type="term" value="F:CDP-glycerol glycerophosphotransferase activity"/>
    <property type="evidence" value="ECO:0007669"/>
    <property type="project" value="InterPro"/>
</dbReference>
<gene>
    <name evidence="7" type="ORF">E2636_12040</name>
</gene>
<keyword evidence="4 7" id="KW-0808">Transferase</keyword>
<reference evidence="7 8" key="1">
    <citation type="submission" date="2019-03" db="EMBL/GenBank/DDBJ databases">
        <title>Complete genome sequence of Paenisporosarcina antarctica CGMCC 1.6503T.</title>
        <authorList>
            <person name="Rong J.-C."/>
            <person name="Chi N.-Y."/>
            <person name="Zhang Q.-F."/>
        </authorList>
    </citation>
    <scope>NUCLEOTIDE SEQUENCE [LARGE SCALE GENOMIC DNA]</scope>
    <source>
        <strain evidence="7 8">CGMCC 1.6503</strain>
    </source>
</reference>
<dbReference type="PANTHER" id="PTHR37316">
    <property type="entry name" value="TEICHOIC ACID GLYCEROL-PHOSPHATE PRIMASE"/>
    <property type="match status" value="1"/>
</dbReference>
<proteinExistence type="inferred from homology"/>
<dbReference type="GO" id="GO:0005886">
    <property type="term" value="C:plasma membrane"/>
    <property type="evidence" value="ECO:0007669"/>
    <property type="project" value="UniProtKB-SubCell"/>
</dbReference>
<dbReference type="Gene3D" id="3.40.50.12580">
    <property type="match status" value="1"/>
</dbReference>
<keyword evidence="3" id="KW-1003">Cell membrane</keyword>
<dbReference type="GO" id="GO:0019350">
    <property type="term" value="P:teichoic acid biosynthetic process"/>
    <property type="evidence" value="ECO:0007669"/>
    <property type="project" value="UniProtKB-KW"/>
</dbReference>
<protein>
    <submittedName>
        <fullName evidence="7">CDP-glycerol glycerophosphotransferase family protein</fullName>
    </submittedName>
</protein>
<dbReference type="InterPro" id="IPR043148">
    <property type="entry name" value="TagF_C"/>
</dbReference>
<dbReference type="SUPFAM" id="SSF53756">
    <property type="entry name" value="UDP-Glycosyltransferase/glycogen phosphorylase"/>
    <property type="match status" value="1"/>
</dbReference>
<evidence type="ECO:0000256" key="1">
    <source>
        <dbReference type="ARBA" id="ARBA00004202"/>
    </source>
</evidence>
<dbReference type="InterPro" id="IPR043149">
    <property type="entry name" value="TagF_N"/>
</dbReference>
<keyword evidence="5" id="KW-0777">Teichoic acid biosynthesis</keyword>
<evidence type="ECO:0000256" key="5">
    <source>
        <dbReference type="ARBA" id="ARBA00022944"/>
    </source>
</evidence>
<dbReference type="InterPro" id="IPR051612">
    <property type="entry name" value="Teichoic_Acid_Biosynth"/>
</dbReference>
<dbReference type="KEGG" id="panc:E2636_12040"/>
<comment type="similarity">
    <text evidence="2">Belongs to the CDP-glycerol glycerophosphotransferase family.</text>
</comment>
<keyword evidence="8" id="KW-1185">Reference proteome</keyword>
<dbReference type="EMBL" id="CP038015">
    <property type="protein sequence ID" value="QBP43088.1"/>
    <property type="molecule type" value="Genomic_DNA"/>
</dbReference>
<accession>A0A4P7A304</accession>
<dbReference type="InterPro" id="IPR007554">
    <property type="entry name" value="Glycerophosphate_synth"/>
</dbReference>
<dbReference type="Pfam" id="PF04464">
    <property type="entry name" value="Glyphos_transf"/>
    <property type="match status" value="1"/>
</dbReference>
<organism evidence="7 8">
    <name type="scientific">Paenisporosarcina antarctica</name>
    <dbReference type="NCBI Taxonomy" id="417367"/>
    <lineage>
        <taxon>Bacteria</taxon>
        <taxon>Bacillati</taxon>
        <taxon>Bacillota</taxon>
        <taxon>Bacilli</taxon>
        <taxon>Bacillales</taxon>
        <taxon>Caryophanaceae</taxon>
        <taxon>Paenisporosarcina</taxon>
    </lineage>
</organism>
<evidence type="ECO:0000256" key="2">
    <source>
        <dbReference type="ARBA" id="ARBA00010488"/>
    </source>
</evidence>
<dbReference type="AlphaFoldDB" id="A0A4P7A304"/>
<evidence type="ECO:0000256" key="4">
    <source>
        <dbReference type="ARBA" id="ARBA00022679"/>
    </source>
</evidence>